<protein>
    <submittedName>
        <fullName evidence="1">DUF5818 domain-containing protein</fullName>
    </submittedName>
</protein>
<proteinExistence type="predicted"/>
<organism evidence="1 2">
    <name type="scientific">Sphingobium agri</name>
    <dbReference type="NCBI Taxonomy" id="2933566"/>
    <lineage>
        <taxon>Bacteria</taxon>
        <taxon>Pseudomonadati</taxon>
        <taxon>Pseudomonadota</taxon>
        <taxon>Alphaproteobacteria</taxon>
        <taxon>Sphingomonadales</taxon>
        <taxon>Sphingomonadaceae</taxon>
        <taxon>Sphingobium</taxon>
    </lineage>
</organism>
<sequence length="75" mass="8438">METDGGGIWQLDAPRAARRYLGMRVKVEGRRSGFDLLDVHRISPIDPPIKQPLRRWRQLLGRFGLGRPLATGAST</sequence>
<dbReference type="Pfam" id="PF19135">
    <property type="entry name" value="DUF5818"/>
    <property type="match status" value="1"/>
</dbReference>
<gene>
    <name evidence="1" type="ORF">MU848_01850</name>
</gene>
<keyword evidence="2" id="KW-1185">Reference proteome</keyword>
<accession>A0ABT0DT98</accession>
<evidence type="ECO:0000313" key="2">
    <source>
        <dbReference type="Proteomes" id="UP001203512"/>
    </source>
</evidence>
<reference evidence="1 2" key="1">
    <citation type="submission" date="2022-04" db="EMBL/GenBank/DDBJ databases">
        <authorList>
            <person name="Huq M.A."/>
        </authorList>
    </citation>
    <scope>NUCLEOTIDE SEQUENCE [LARGE SCALE GENOMIC DNA]</scope>
    <source>
        <strain evidence="1 2">MAH-33</strain>
    </source>
</reference>
<dbReference type="InterPro" id="IPR043856">
    <property type="entry name" value="DUF5818"/>
</dbReference>
<evidence type="ECO:0000313" key="1">
    <source>
        <dbReference type="EMBL" id="MCK0530323.1"/>
    </source>
</evidence>
<comment type="caution">
    <text evidence="1">The sequence shown here is derived from an EMBL/GenBank/DDBJ whole genome shotgun (WGS) entry which is preliminary data.</text>
</comment>
<name>A0ABT0DT98_9SPHN</name>
<dbReference type="Proteomes" id="UP001203512">
    <property type="component" value="Unassembled WGS sequence"/>
</dbReference>
<dbReference type="EMBL" id="JALKHS010000004">
    <property type="protein sequence ID" value="MCK0530323.1"/>
    <property type="molecule type" value="Genomic_DNA"/>
</dbReference>